<dbReference type="AlphaFoldDB" id="B4CTZ3"/>
<protein>
    <recommendedName>
        <fullName evidence="3">DUF2281 domain-containing protein</fullName>
    </recommendedName>
</protein>
<sequence>MSAAEIIEQIKALPPEEQREVSRFVHTHVDAQPPRTAQRNASEPIESIASRIFDRYDPLFRKLAE</sequence>
<dbReference type="EMBL" id="ABVL01000001">
    <property type="protein sequence ID" value="EDY22031.1"/>
    <property type="molecule type" value="Genomic_DNA"/>
</dbReference>
<dbReference type="InParanoid" id="B4CTZ3"/>
<proteinExistence type="predicted"/>
<keyword evidence="2" id="KW-1185">Reference proteome</keyword>
<evidence type="ECO:0000313" key="2">
    <source>
        <dbReference type="Proteomes" id="UP000005824"/>
    </source>
</evidence>
<gene>
    <name evidence="1" type="ORF">CfE428DRAFT_0156</name>
</gene>
<dbReference type="Proteomes" id="UP000005824">
    <property type="component" value="Unassembled WGS sequence"/>
</dbReference>
<name>B4CTZ3_9BACT</name>
<organism evidence="1 2">
    <name type="scientific">Chthoniobacter flavus Ellin428</name>
    <dbReference type="NCBI Taxonomy" id="497964"/>
    <lineage>
        <taxon>Bacteria</taxon>
        <taxon>Pseudomonadati</taxon>
        <taxon>Verrucomicrobiota</taxon>
        <taxon>Spartobacteria</taxon>
        <taxon>Chthoniobacterales</taxon>
        <taxon>Chthoniobacteraceae</taxon>
        <taxon>Chthoniobacter</taxon>
    </lineage>
</organism>
<dbReference type="RefSeq" id="WP_006977483.1">
    <property type="nucleotide sequence ID" value="NZ_ABVL01000001.1"/>
</dbReference>
<dbReference type="STRING" id="497964.CfE428DRAFT_0156"/>
<comment type="caution">
    <text evidence="1">The sequence shown here is derived from an EMBL/GenBank/DDBJ whole genome shotgun (WGS) entry which is preliminary data.</text>
</comment>
<evidence type="ECO:0008006" key="3">
    <source>
        <dbReference type="Google" id="ProtNLM"/>
    </source>
</evidence>
<evidence type="ECO:0000313" key="1">
    <source>
        <dbReference type="EMBL" id="EDY22031.1"/>
    </source>
</evidence>
<accession>B4CTZ3</accession>
<reference evidence="1 2" key="1">
    <citation type="journal article" date="2011" name="J. Bacteriol.">
        <title>Genome sequence of Chthoniobacter flavus Ellin428, an aerobic heterotrophic soil bacterium.</title>
        <authorList>
            <person name="Kant R."/>
            <person name="van Passel M.W."/>
            <person name="Palva A."/>
            <person name="Lucas S."/>
            <person name="Lapidus A."/>
            <person name="Glavina Del Rio T."/>
            <person name="Dalin E."/>
            <person name="Tice H."/>
            <person name="Bruce D."/>
            <person name="Goodwin L."/>
            <person name="Pitluck S."/>
            <person name="Larimer F.W."/>
            <person name="Land M.L."/>
            <person name="Hauser L."/>
            <person name="Sangwan P."/>
            <person name="de Vos W.M."/>
            <person name="Janssen P.H."/>
            <person name="Smidt H."/>
        </authorList>
    </citation>
    <scope>NUCLEOTIDE SEQUENCE [LARGE SCALE GENOMIC DNA]</scope>
    <source>
        <strain evidence="1 2">Ellin428</strain>
    </source>
</reference>